<feature type="compositionally biased region" description="Low complexity" evidence="13">
    <location>
        <begin position="583"/>
        <end position="601"/>
    </location>
</feature>
<feature type="compositionally biased region" description="Basic and acidic residues" evidence="13">
    <location>
        <begin position="931"/>
        <end position="942"/>
    </location>
</feature>
<reference evidence="16" key="2">
    <citation type="submission" date="2018-05" db="EMBL/GenBank/DDBJ databases">
        <title>OpunRS2 (Oryza punctata Reference Sequence Version 2).</title>
        <authorList>
            <person name="Zhang J."/>
            <person name="Kudrna D."/>
            <person name="Lee S."/>
            <person name="Talag J."/>
            <person name="Welchert J."/>
            <person name="Wing R.A."/>
        </authorList>
    </citation>
    <scope>NUCLEOTIDE SEQUENCE [LARGE SCALE GENOMIC DNA]</scope>
</reference>
<feature type="binding site" evidence="12">
    <location>
        <position position="649"/>
    </location>
    <ligand>
        <name>ATP</name>
        <dbReference type="ChEBI" id="CHEBI:30616"/>
    </ligand>
</feature>
<dbReference type="FunFam" id="2.60.120.430:FF:000005">
    <property type="entry name" value="Putative receptor-like protein kinase"/>
    <property type="match status" value="1"/>
</dbReference>
<evidence type="ECO:0000256" key="2">
    <source>
        <dbReference type="ARBA" id="ARBA00022527"/>
    </source>
</evidence>
<evidence type="ECO:0000256" key="13">
    <source>
        <dbReference type="SAM" id="MobiDB-lite"/>
    </source>
</evidence>
<dbReference type="STRING" id="4537.A0A0E0JE86"/>
<comment type="subcellular location">
    <subcellularLocation>
        <location evidence="1">Membrane</location>
        <topology evidence="1">Single-pass membrane protein</topology>
    </subcellularLocation>
</comment>
<feature type="region of interest" description="Disordered" evidence="13">
    <location>
        <begin position="919"/>
        <end position="947"/>
    </location>
</feature>
<dbReference type="AlphaFoldDB" id="A0A0E0JE86"/>
<dbReference type="PROSITE" id="PS50011">
    <property type="entry name" value="PROTEIN_KINASE_DOM"/>
    <property type="match status" value="1"/>
</dbReference>
<evidence type="ECO:0000256" key="1">
    <source>
        <dbReference type="ARBA" id="ARBA00004167"/>
    </source>
</evidence>
<dbReference type="InterPro" id="IPR008271">
    <property type="entry name" value="Ser/Thr_kinase_AS"/>
</dbReference>
<evidence type="ECO:0000256" key="11">
    <source>
        <dbReference type="ARBA" id="ARBA00023180"/>
    </source>
</evidence>
<keyword evidence="8 12" id="KW-0067">ATP-binding</keyword>
<dbReference type="FunFam" id="2.60.120.430:FF:000001">
    <property type="entry name" value="Receptor-like protein kinase FERONIA"/>
    <property type="match status" value="1"/>
</dbReference>
<keyword evidence="7" id="KW-0418">Kinase</keyword>
<dbReference type="EnsemblPlants" id="OPUNC01G03280.1">
    <property type="protein sequence ID" value="OPUNC01G03280.1"/>
    <property type="gene ID" value="OPUNC01G03280"/>
</dbReference>
<dbReference type="InterPro" id="IPR000719">
    <property type="entry name" value="Prot_kinase_dom"/>
</dbReference>
<dbReference type="PROSITE" id="PS00108">
    <property type="entry name" value="PROTEIN_KINASE_ST"/>
    <property type="match status" value="1"/>
</dbReference>
<dbReference type="SUPFAM" id="SSF56112">
    <property type="entry name" value="Protein kinase-like (PK-like)"/>
    <property type="match status" value="1"/>
</dbReference>
<dbReference type="PANTHER" id="PTHR47989:SF62">
    <property type="entry name" value="OS05G0423500 PROTEIN"/>
    <property type="match status" value="1"/>
</dbReference>
<feature type="transmembrane region" description="Helical" evidence="14">
    <location>
        <begin position="86"/>
        <end position="105"/>
    </location>
</feature>
<evidence type="ECO:0000256" key="9">
    <source>
        <dbReference type="ARBA" id="ARBA00022989"/>
    </source>
</evidence>
<dbReference type="GO" id="GO:0004674">
    <property type="term" value="F:protein serine/threonine kinase activity"/>
    <property type="evidence" value="ECO:0007669"/>
    <property type="project" value="UniProtKB-KW"/>
</dbReference>
<evidence type="ECO:0000259" key="15">
    <source>
        <dbReference type="PROSITE" id="PS50011"/>
    </source>
</evidence>
<feature type="region of interest" description="Disordered" evidence="13">
    <location>
        <begin position="569"/>
        <end position="601"/>
    </location>
</feature>
<dbReference type="Gramene" id="OPUNC01G03280.1">
    <property type="protein sequence ID" value="OPUNC01G03280.1"/>
    <property type="gene ID" value="OPUNC01G03280"/>
</dbReference>
<dbReference type="SMART" id="SM00220">
    <property type="entry name" value="S_TKc"/>
    <property type="match status" value="1"/>
</dbReference>
<dbReference type="Gene3D" id="3.30.200.20">
    <property type="entry name" value="Phosphorylase Kinase, domain 1"/>
    <property type="match status" value="1"/>
</dbReference>
<keyword evidence="3" id="KW-0808">Transferase</keyword>
<dbReference type="PANTHER" id="PTHR47989">
    <property type="entry name" value="OS01G0750732 PROTEIN"/>
    <property type="match status" value="1"/>
</dbReference>
<keyword evidence="11" id="KW-0325">Glycoprotein</keyword>
<dbReference type="GO" id="GO:0005524">
    <property type="term" value="F:ATP binding"/>
    <property type="evidence" value="ECO:0007669"/>
    <property type="project" value="UniProtKB-UniRule"/>
</dbReference>
<dbReference type="Pfam" id="PF07714">
    <property type="entry name" value="PK_Tyr_Ser-Thr"/>
    <property type="match status" value="1"/>
</dbReference>
<evidence type="ECO:0000256" key="14">
    <source>
        <dbReference type="SAM" id="Phobius"/>
    </source>
</evidence>
<sequence length="970" mass="105122">MLPISNTKVLRKKGVLRENELYSARFSHFLLLVFVCELLKTREPCFGQGKTEAFPELPAKVLIINCDIQIEVKISTVKMIKLRSTLGFLEILSVLCISLAAAAAYTPVDNYLISCGSSVDTPVGQRLFVADDSGTVVLTSPASDAVKASPSAVSGLRDADAAMYQSARVFTAPSSYSFRIRDPGRHFVRLHFFPFVYLGYDLATASFKVSTQDAVLLDGFAPAAARGNALTTPTTPAAVCEEFLLDVARDTLVLTFVPLAGRLAFVNAIEVVSVPDNLIGAADSSPSTSDATSQQLNPAVMPLQTVYRVNVGGLAVAADSDTLWREWTIEQPFLVATVTTAMTRKVDYNRTLNFMPGQATADDAPAIVYATGRELIMNGSVFDGMKQMTWQFDVDGLASYLIRFHFCDIVSRVPGLLHMNAYVDSYQAIQDLDLSAIGNGTLAFPYYMDFVLAVSSPSGKLAVYVGSTTSQKITTPAAILNGLEIMRILTTAGSVVVVEPTAPPGTKKKNLAVVLGSVCGAFAFVSIAAALVIVLRRKEEKEELRTPTTSQPSTAWMPLLGRISFRSAPPSAIGSRSPSFTIGTNTNTPGGGATPPSMAAASSSPSYRFPFASLQDATSNFDEGLVIGEGGFGKVYAAVLQDGTKVAVKRANPESRQGAREFRTEIEMLSGLRHRHLVSLIGYCDEREEMILLYEYMEHGSLRSRLYGGAAATATALSWAQRLEACAGAARGLLYLHTATTKPVIHRDVKSSNILLDDGLTAKVADFGLSKAGPDMDETHVSTAVKGSFGYVDPEYVRTRKLTAKSDVYSFGVVLLEALCARPVVDPRLPKPMVNLVEWGLHWQRRDELEKIVDRRIAGTVRPASLRKYGETVARCLADRGADRPAMEDVVWSLQFVTRLQEVDGLDVSDVSSLNMVHQLMPPPSHARQRSHGESETGRTDAEDSSVVDDDYTDASMRGIFWQMVNVRGR</sequence>
<feature type="domain" description="Protein kinase" evidence="15">
    <location>
        <begin position="621"/>
        <end position="897"/>
    </location>
</feature>
<protein>
    <recommendedName>
        <fullName evidence="15">Protein kinase domain-containing protein</fullName>
    </recommendedName>
</protein>
<evidence type="ECO:0000256" key="6">
    <source>
        <dbReference type="ARBA" id="ARBA00022741"/>
    </source>
</evidence>
<keyword evidence="4 14" id="KW-0812">Transmembrane</keyword>
<dbReference type="Gene3D" id="2.60.120.430">
    <property type="entry name" value="Galactose-binding lectin"/>
    <property type="match status" value="2"/>
</dbReference>
<reference evidence="16" key="1">
    <citation type="submission" date="2015-04" db="UniProtKB">
        <authorList>
            <consortium name="EnsemblPlants"/>
        </authorList>
    </citation>
    <scope>IDENTIFICATION</scope>
</reference>
<dbReference type="OMA" id="MEDVVWS"/>
<dbReference type="FunFam" id="3.30.200.20:FF:000039">
    <property type="entry name" value="receptor-like protein kinase FERONIA"/>
    <property type="match status" value="1"/>
</dbReference>
<evidence type="ECO:0000256" key="4">
    <source>
        <dbReference type="ARBA" id="ARBA00022692"/>
    </source>
</evidence>
<evidence type="ECO:0000313" key="16">
    <source>
        <dbReference type="EnsemblPlants" id="OPUNC01G03280.1"/>
    </source>
</evidence>
<dbReference type="InterPro" id="IPR011009">
    <property type="entry name" value="Kinase-like_dom_sf"/>
</dbReference>
<keyword evidence="2" id="KW-0723">Serine/threonine-protein kinase</keyword>
<evidence type="ECO:0000256" key="5">
    <source>
        <dbReference type="ARBA" id="ARBA00022729"/>
    </source>
</evidence>
<feature type="transmembrane region" description="Helical" evidence="14">
    <location>
        <begin position="511"/>
        <end position="535"/>
    </location>
</feature>
<evidence type="ECO:0000256" key="8">
    <source>
        <dbReference type="ARBA" id="ARBA00022840"/>
    </source>
</evidence>
<dbReference type="InterPro" id="IPR001245">
    <property type="entry name" value="Ser-Thr/Tyr_kinase_cat_dom"/>
</dbReference>
<evidence type="ECO:0000256" key="7">
    <source>
        <dbReference type="ARBA" id="ARBA00022777"/>
    </source>
</evidence>
<dbReference type="Pfam" id="PF12819">
    <property type="entry name" value="Malectin_like"/>
    <property type="match status" value="1"/>
</dbReference>
<dbReference type="Gene3D" id="1.10.510.10">
    <property type="entry name" value="Transferase(Phosphotransferase) domain 1"/>
    <property type="match status" value="1"/>
</dbReference>
<keyword evidence="10 14" id="KW-0472">Membrane</keyword>
<name>A0A0E0JE86_ORYPU</name>
<dbReference type="InterPro" id="IPR017441">
    <property type="entry name" value="Protein_kinase_ATP_BS"/>
</dbReference>
<dbReference type="Proteomes" id="UP000026962">
    <property type="component" value="Chromosome 1"/>
</dbReference>
<organism evidence="16">
    <name type="scientific">Oryza punctata</name>
    <name type="common">Red rice</name>
    <dbReference type="NCBI Taxonomy" id="4537"/>
    <lineage>
        <taxon>Eukaryota</taxon>
        <taxon>Viridiplantae</taxon>
        <taxon>Streptophyta</taxon>
        <taxon>Embryophyta</taxon>
        <taxon>Tracheophyta</taxon>
        <taxon>Spermatophyta</taxon>
        <taxon>Magnoliopsida</taxon>
        <taxon>Liliopsida</taxon>
        <taxon>Poales</taxon>
        <taxon>Poaceae</taxon>
        <taxon>BOP clade</taxon>
        <taxon>Oryzoideae</taxon>
        <taxon>Oryzeae</taxon>
        <taxon>Oryzinae</taxon>
        <taxon>Oryza</taxon>
    </lineage>
</organism>
<keyword evidence="17" id="KW-1185">Reference proteome</keyword>
<keyword evidence="6 12" id="KW-0547">Nucleotide-binding</keyword>
<dbReference type="FunFam" id="1.10.510.10:FF:001141">
    <property type="entry name" value="Os01g0155500 protein"/>
    <property type="match status" value="1"/>
</dbReference>
<proteinExistence type="predicted"/>
<dbReference type="HOGENOM" id="CLU_000288_42_1_1"/>
<keyword evidence="5" id="KW-0732">Signal</keyword>
<dbReference type="eggNOG" id="KOG1187">
    <property type="taxonomic scope" value="Eukaryota"/>
</dbReference>
<dbReference type="CDD" id="cd14066">
    <property type="entry name" value="STKc_IRAK"/>
    <property type="match status" value="1"/>
</dbReference>
<evidence type="ECO:0000256" key="3">
    <source>
        <dbReference type="ARBA" id="ARBA00022679"/>
    </source>
</evidence>
<keyword evidence="9 14" id="KW-1133">Transmembrane helix</keyword>
<dbReference type="PROSITE" id="PS00107">
    <property type="entry name" value="PROTEIN_KINASE_ATP"/>
    <property type="match status" value="1"/>
</dbReference>
<dbReference type="GO" id="GO:0016020">
    <property type="term" value="C:membrane"/>
    <property type="evidence" value="ECO:0007669"/>
    <property type="project" value="UniProtKB-SubCell"/>
</dbReference>
<accession>A0A0E0JE86</accession>
<evidence type="ECO:0000313" key="17">
    <source>
        <dbReference type="Proteomes" id="UP000026962"/>
    </source>
</evidence>
<evidence type="ECO:0000256" key="12">
    <source>
        <dbReference type="PROSITE-ProRule" id="PRU10141"/>
    </source>
</evidence>
<evidence type="ECO:0000256" key="10">
    <source>
        <dbReference type="ARBA" id="ARBA00023136"/>
    </source>
</evidence>
<dbReference type="InterPro" id="IPR024788">
    <property type="entry name" value="Malectin-like_Carb-bd_dom"/>
</dbReference>